<feature type="region of interest" description="Disordered" evidence="15">
    <location>
        <begin position="400"/>
        <end position="423"/>
    </location>
</feature>
<evidence type="ECO:0000256" key="2">
    <source>
        <dbReference type="ARBA" id="ARBA00004282"/>
    </source>
</evidence>
<keyword evidence="7" id="KW-0597">Phosphoprotein</keyword>
<evidence type="ECO:0000256" key="8">
    <source>
        <dbReference type="ARBA" id="ARBA00022737"/>
    </source>
</evidence>
<dbReference type="Proteomes" id="UP000327468">
    <property type="component" value="Chromosome 6"/>
</dbReference>
<dbReference type="GO" id="GO:0070161">
    <property type="term" value="C:anchoring junction"/>
    <property type="evidence" value="ECO:0007669"/>
    <property type="project" value="UniProtKB-SubCell"/>
</dbReference>
<dbReference type="Pfam" id="PF00595">
    <property type="entry name" value="PDZ"/>
    <property type="match status" value="1"/>
</dbReference>
<evidence type="ECO:0000256" key="1">
    <source>
        <dbReference type="ARBA" id="ARBA00004123"/>
    </source>
</evidence>
<accession>A0A5N5P805</accession>
<evidence type="ECO:0000256" key="13">
    <source>
        <dbReference type="ARBA" id="ARBA00065379"/>
    </source>
</evidence>
<dbReference type="GO" id="GO:0032287">
    <property type="term" value="P:peripheral nervous system myelin maintenance"/>
    <property type="evidence" value="ECO:0007669"/>
    <property type="project" value="TreeGrafter"/>
</dbReference>
<evidence type="ECO:0000256" key="5">
    <source>
        <dbReference type="ARBA" id="ARBA00022475"/>
    </source>
</evidence>
<gene>
    <name evidence="17" type="ORF">PHYPO_G00215940</name>
</gene>
<evidence type="ECO:0000256" key="7">
    <source>
        <dbReference type="ARBA" id="ARBA00022553"/>
    </source>
</evidence>
<keyword evidence="10" id="KW-0472">Membrane</keyword>
<evidence type="ECO:0000256" key="6">
    <source>
        <dbReference type="ARBA" id="ARBA00022490"/>
    </source>
</evidence>
<comment type="caution">
    <text evidence="17">The sequence shown here is derived from an EMBL/GenBank/DDBJ whole genome shotgun (WGS) entry which is preliminary data.</text>
</comment>
<dbReference type="EMBL" id="VFJC01000007">
    <property type="protein sequence ID" value="KAB5575026.1"/>
    <property type="molecule type" value="Genomic_DNA"/>
</dbReference>
<dbReference type="GO" id="GO:0005634">
    <property type="term" value="C:nucleus"/>
    <property type="evidence" value="ECO:0007669"/>
    <property type="project" value="UniProtKB-SubCell"/>
</dbReference>
<evidence type="ECO:0000313" key="18">
    <source>
        <dbReference type="Proteomes" id="UP000327468"/>
    </source>
</evidence>
<keyword evidence="5" id="KW-1003">Cell membrane</keyword>
<feature type="compositionally biased region" description="Basic and acidic residues" evidence="15">
    <location>
        <begin position="113"/>
        <end position="124"/>
    </location>
</feature>
<feature type="region of interest" description="Disordered" evidence="15">
    <location>
        <begin position="15"/>
        <end position="80"/>
    </location>
</feature>
<comment type="similarity">
    <text evidence="12">Belongs to the periaxin family.</text>
</comment>
<evidence type="ECO:0000256" key="11">
    <source>
        <dbReference type="ARBA" id="ARBA00023242"/>
    </source>
</evidence>
<dbReference type="InterPro" id="IPR036034">
    <property type="entry name" value="PDZ_sf"/>
</dbReference>
<dbReference type="InterPro" id="IPR052082">
    <property type="entry name" value="Myelin_sheath_structural"/>
</dbReference>
<dbReference type="SMART" id="SM00228">
    <property type="entry name" value="PDZ"/>
    <property type="match status" value="1"/>
</dbReference>
<comment type="subunit">
    <text evidence="13">Homodimer (via PDZ domain). Interacts with SCN10A. Found in a complex with SCN10A. Interacts with DRP2. Identified in a dystroglycan complex that contains at least PRX, DRP2, UTRN, DMD and DAG1. Detected in a complex composed of at least EZR, AHNAK, PPL and PRX. Identified in a complex with EZR, AHNAK, BFSP1, BFSP2, ANK2, PLEC, VIM and spectrin.</text>
</comment>
<reference evidence="17 18" key="1">
    <citation type="submission" date="2019-06" db="EMBL/GenBank/DDBJ databases">
        <title>A chromosome-scale genome assembly of the striped catfish, Pangasianodon hypophthalmus.</title>
        <authorList>
            <person name="Wen M."/>
            <person name="Zahm M."/>
            <person name="Roques C."/>
            <person name="Cabau C."/>
            <person name="Klopp C."/>
            <person name="Donnadieu C."/>
            <person name="Jouanno E."/>
            <person name="Avarre J.-C."/>
            <person name="Campet M."/>
            <person name="Ha T.T.T."/>
            <person name="Dugue R."/>
            <person name="Lampietro C."/>
            <person name="Louis A."/>
            <person name="Herpin A."/>
            <person name="Echchiki A."/>
            <person name="Berthelot C."/>
            <person name="Parey E."/>
            <person name="Roest-Crollius H."/>
            <person name="Braasch I."/>
            <person name="Postlethwait J."/>
            <person name="Bobe J."/>
            <person name="Montfort J."/>
            <person name="Bouchez O."/>
            <person name="Begum T."/>
            <person name="Schartl M."/>
            <person name="Guiguen Y."/>
        </authorList>
    </citation>
    <scope>NUCLEOTIDE SEQUENCE [LARGE SCALE GENOMIC DNA]</scope>
    <source>
        <strain evidence="17 18">Indonesia</strain>
        <tissue evidence="17">Blood</tissue>
    </source>
</reference>
<dbReference type="PANTHER" id="PTHR23348">
    <property type="entry name" value="PERIAXIN/AHNAK"/>
    <property type="match status" value="1"/>
</dbReference>
<proteinExistence type="inferred from homology"/>
<evidence type="ECO:0000256" key="12">
    <source>
        <dbReference type="ARBA" id="ARBA00060817"/>
    </source>
</evidence>
<dbReference type="Gene3D" id="2.30.42.10">
    <property type="match status" value="1"/>
</dbReference>
<evidence type="ECO:0000313" key="17">
    <source>
        <dbReference type="EMBL" id="KAB5575026.1"/>
    </source>
</evidence>
<dbReference type="PANTHER" id="PTHR23348:SF42">
    <property type="entry name" value="PERIAXIN"/>
    <property type="match status" value="1"/>
</dbReference>
<feature type="compositionally biased region" description="Basic and acidic residues" evidence="15">
    <location>
        <begin position="25"/>
        <end position="49"/>
    </location>
</feature>
<evidence type="ECO:0000256" key="10">
    <source>
        <dbReference type="ARBA" id="ARBA00023136"/>
    </source>
</evidence>
<keyword evidence="11" id="KW-0539">Nucleus</keyword>
<evidence type="ECO:0000256" key="3">
    <source>
        <dbReference type="ARBA" id="ARBA00004413"/>
    </source>
</evidence>
<keyword evidence="9" id="KW-0965">Cell junction</keyword>
<feature type="domain" description="PDZ" evidence="16">
    <location>
        <begin position="130"/>
        <end position="199"/>
    </location>
</feature>
<dbReference type="GO" id="GO:0005886">
    <property type="term" value="C:plasma membrane"/>
    <property type="evidence" value="ECO:0007669"/>
    <property type="project" value="UniProtKB-SubCell"/>
</dbReference>
<evidence type="ECO:0000256" key="15">
    <source>
        <dbReference type="SAM" id="MobiDB-lite"/>
    </source>
</evidence>
<dbReference type="InterPro" id="IPR001478">
    <property type="entry name" value="PDZ"/>
</dbReference>
<keyword evidence="18" id="KW-1185">Reference proteome</keyword>
<dbReference type="SUPFAM" id="SSF50156">
    <property type="entry name" value="PDZ domain-like"/>
    <property type="match status" value="1"/>
</dbReference>
<evidence type="ECO:0000259" key="16">
    <source>
        <dbReference type="PROSITE" id="PS50106"/>
    </source>
</evidence>
<feature type="compositionally biased region" description="Basic residues" evidence="15">
    <location>
        <begin position="93"/>
        <end position="102"/>
    </location>
</feature>
<evidence type="ECO:0000256" key="9">
    <source>
        <dbReference type="ARBA" id="ARBA00022949"/>
    </source>
</evidence>
<evidence type="ECO:0000256" key="4">
    <source>
        <dbReference type="ARBA" id="ARBA00004496"/>
    </source>
</evidence>
<sequence length="448" mass="49773">MCECLRGIFRVNWAPSSNTGTVSEGHIDYGSDRELEDSHSNPPVRDKRQSPPLDRPPSVPQISQRFCISTEDQDSPERVVQKEKLHAELKQVLSKKRSHLKQSHSDLASMDPSTEKSESVKQEKSHLSELVEVVVETEAEVGASGYSVVGGGTKGIFIKDVLKDSPAAKHLSLQKGDQLLSARVYFDNVKYEDALKILQCAEPYKVAFFLKRTVAQTEVSGHLDAPNVEQRGPQAKMQKMSVRSVKQFKAKKKRGGRFGLKRLKEKKRTRVEAEMDNDGSSGRLDFTPVDVEFALPKFKLKKHGKVTEERSGHLERMKPNDEKTRKIKFPKVKIKSALEGKAKGDIEIEGQSGKGGKIDLPKLDISLPKVKPPEVDFSVEGPEIKGGKFHMPDIDISLPKGKVKGGVDLEGEADKGGRFQMPKVDLSLPRMKLPEGKIKVEGPDIKES</sequence>
<name>A0A5N5P805_PANHP</name>
<protein>
    <recommendedName>
        <fullName evidence="14">Periaxin</fullName>
    </recommendedName>
</protein>
<keyword evidence="6" id="KW-0963">Cytoplasm</keyword>
<evidence type="ECO:0000256" key="14">
    <source>
        <dbReference type="ARBA" id="ARBA00067259"/>
    </source>
</evidence>
<organism evidence="17 18">
    <name type="scientific">Pangasianodon hypophthalmus</name>
    <name type="common">Striped catfish</name>
    <name type="synonym">Helicophagus hypophthalmus</name>
    <dbReference type="NCBI Taxonomy" id="310915"/>
    <lineage>
        <taxon>Eukaryota</taxon>
        <taxon>Metazoa</taxon>
        <taxon>Chordata</taxon>
        <taxon>Craniata</taxon>
        <taxon>Vertebrata</taxon>
        <taxon>Euteleostomi</taxon>
        <taxon>Actinopterygii</taxon>
        <taxon>Neopterygii</taxon>
        <taxon>Teleostei</taxon>
        <taxon>Ostariophysi</taxon>
        <taxon>Siluriformes</taxon>
        <taxon>Pangasiidae</taxon>
        <taxon>Pangasianodon</taxon>
    </lineage>
</organism>
<feature type="region of interest" description="Disordered" evidence="15">
    <location>
        <begin position="92"/>
        <end position="124"/>
    </location>
</feature>
<dbReference type="GO" id="GO:0005737">
    <property type="term" value="C:cytoplasm"/>
    <property type="evidence" value="ECO:0007669"/>
    <property type="project" value="UniProtKB-SubCell"/>
</dbReference>
<dbReference type="PROSITE" id="PS50106">
    <property type="entry name" value="PDZ"/>
    <property type="match status" value="1"/>
</dbReference>
<comment type="subcellular location">
    <subcellularLocation>
        <location evidence="2">Cell junction</location>
    </subcellularLocation>
    <subcellularLocation>
        <location evidence="3">Cell membrane</location>
        <topology evidence="3">Peripheral membrane protein</topology>
        <orientation evidence="3">Cytoplasmic side</orientation>
    </subcellularLocation>
    <subcellularLocation>
        <location evidence="4">Cytoplasm</location>
    </subcellularLocation>
    <subcellularLocation>
        <location evidence="1">Nucleus</location>
    </subcellularLocation>
</comment>
<keyword evidence="8" id="KW-0677">Repeat</keyword>
<dbReference type="GO" id="GO:0043484">
    <property type="term" value="P:regulation of RNA splicing"/>
    <property type="evidence" value="ECO:0007669"/>
    <property type="project" value="TreeGrafter"/>
</dbReference>
<dbReference type="AlphaFoldDB" id="A0A5N5P805"/>
<dbReference type="FunFam" id="2.30.42.10:FF:000149">
    <property type="entry name" value="Periaxin"/>
    <property type="match status" value="1"/>
</dbReference>